<evidence type="ECO:0000256" key="5">
    <source>
        <dbReference type="ARBA" id="ARBA00023134"/>
    </source>
</evidence>
<dbReference type="Pfam" id="PF19275">
    <property type="entry name" value="HflX_C"/>
    <property type="match status" value="1"/>
</dbReference>
<protein>
    <recommendedName>
        <fullName evidence="6">GTPase HflX</fullName>
    </recommendedName>
    <alternativeName>
        <fullName evidence="6">GTP-binding protein HflX</fullName>
    </alternativeName>
</protein>
<feature type="binding site" evidence="7">
    <location>
        <begin position="279"/>
        <end position="282"/>
    </location>
    <ligand>
        <name>GTP</name>
        <dbReference type="ChEBI" id="CHEBI:37565"/>
    </ligand>
</feature>
<dbReference type="OrthoDB" id="9812272at2"/>
<dbReference type="PRINTS" id="PR00326">
    <property type="entry name" value="GTP1OBG"/>
</dbReference>
<keyword evidence="12" id="KW-1185">Reference proteome</keyword>
<evidence type="ECO:0000256" key="6">
    <source>
        <dbReference type="HAMAP-Rule" id="MF_00900"/>
    </source>
</evidence>
<dbReference type="PROSITE" id="PS51705">
    <property type="entry name" value="G_HFLX"/>
    <property type="match status" value="1"/>
</dbReference>
<proteinExistence type="inferred from homology"/>
<dbReference type="InterPro" id="IPR006073">
    <property type="entry name" value="GTP-bd"/>
</dbReference>
<feature type="region of interest" description="Disordered" evidence="9">
    <location>
        <begin position="1"/>
        <end position="23"/>
    </location>
</feature>
<dbReference type="SUPFAM" id="SSF52540">
    <property type="entry name" value="P-loop containing nucleoside triphosphate hydrolases"/>
    <property type="match status" value="1"/>
</dbReference>
<feature type="binding site" evidence="7">
    <location>
        <begin position="232"/>
        <end position="239"/>
    </location>
    <ligand>
        <name>GTP</name>
        <dbReference type="ChEBI" id="CHEBI:37565"/>
    </ligand>
</feature>
<comment type="cofactor">
    <cofactor evidence="8">
        <name>Mg(2+)</name>
        <dbReference type="ChEBI" id="CHEBI:18420"/>
    </cofactor>
</comment>
<evidence type="ECO:0000313" key="12">
    <source>
        <dbReference type="Proteomes" id="UP000289411"/>
    </source>
</evidence>
<dbReference type="InterPro" id="IPR025121">
    <property type="entry name" value="GTPase_HflX_N"/>
</dbReference>
<feature type="compositionally biased region" description="Basic residues" evidence="9">
    <location>
        <begin position="1"/>
        <end position="10"/>
    </location>
</feature>
<dbReference type="InterPro" id="IPR016496">
    <property type="entry name" value="GTPase_HflX"/>
</dbReference>
<evidence type="ECO:0000313" key="11">
    <source>
        <dbReference type="EMBL" id="RYB05034.1"/>
    </source>
</evidence>
<dbReference type="InterPro" id="IPR027417">
    <property type="entry name" value="P-loop_NTPase"/>
</dbReference>
<name>A0A4Q2RGS5_9HYPH</name>
<organism evidence="11 12">
    <name type="scientific">Lichenibacterium ramalinae</name>
    <dbReference type="NCBI Taxonomy" id="2316527"/>
    <lineage>
        <taxon>Bacteria</taxon>
        <taxon>Pseudomonadati</taxon>
        <taxon>Pseudomonadota</taxon>
        <taxon>Alphaproteobacteria</taxon>
        <taxon>Hyphomicrobiales</taxon>
        <taxon>Lichenihabitantaceae</taxon>
        <taxon>Lichenibacterium</taxon>
    </lineage>
</organism>
<evidence type="ECO:0000256" key="8">
    <source>
        <dbReference type="PIRSR" id="PIRSR006809-2"/>
    </source>
</evidence>
<dbReference type="InterPro" id="IPR030394">
    <property type="entry name" value="G_HFLX_dom"/>
</dbReference>
<gene>
    <name evidence="6 11" type="primary">hflX</name>
    <name evidence="11" type="ORF">D3272_11280</name>
</gene>
<keyword evidence="1 6" id="KW-0963">Cytoplasm</keyword>
<feature type="binding site" evidence="7">
    <location>
        <begin position="348"/>
        <end position="351"/>
    </location>
    <ligand>
        <name>GTP</name>
        <dbReference type="ChEBI" id="CHEBI:37565"/>
    </ligand>
</feature>
<keyword evidence="3 6" id="KW-0547">Nucleotide-binding</keyword>
<accession>A0A4Q2RGS5</accession>
<dbReference type="CDD" id="cd01878">
    <property type="entry name" value="HflX"/>
    <property type="match status" value="1"/>
</dbReference>
<dbReference type="PANTHER" id="PTHR10229">
    <property type="entry name" value="GTP-BINDING PROTEIN HFLX"/>
    <property type="match status" value="1"/>
</dbReference>
<keyword evidence="2 8" id="KW-0479">Metal-binding</keyword>
<dbReference type="PIRSF" id="PIRSF006809">
    <property type="entry name" value="GTP-binding_hflX_prd"/>
    <property type="match status" value="1"/>
</dbReference>
<dbReference type="FunFam" id="3.40.50.11060:FF:000001">
    <property type="entry name" value="GTPase HflX"/>
    <property type="match status" value="1"/>
</dbReference>
<evidence type="ECO:0000256" key="7">
    <source>
        <dbReference type="PIRSR" id="PIRSR006809-1"/>
    </source>
</evidence>
<dbReference type="Proteomes" id="UP000289411">
    <property type="component" value="Unassembled WGS sequence"/>
</dbReference>
<dbReference type="InterPro" id="IPR032305">
    <property type="entry name" value="GTP-bd_M"/>
</dbReference>
<dbReference type="GO" id="GO:0005737">
    <property type="term" value="C:cytoplasm"/>
    <property type="evidence" value="ECO:0007669"/>
    <property type="project" value="UniProtKB-SubCell"/>
</dbReference>
<feature type="binding site" evidence="7">
    <location>
        <begin position="257"/>
        <end position="261"/>
    </location>
    <ligand>
        <name>GTP</name>
        <dbReference type="ChEBI" id="CHEBI:37565"/>
    </ligand>
</feature>
<comment type="similarity">
    <text evidence="6">Belongs to the TRAFAC class OBG-HflX-like GTPase superfamily. HflX GTPase family.</text>
</comment>
<dbReference type="NCBIfam" id="TIGR03156">
    <property type="entry name" value="GTP_HflX"/>
    <property type="match status" value="1"/>
</dbReference>
<dbReference type="GO" id="GO:0043022">
    <property type="term" value="F:ribosome binding"/>
    <property type="evidence" value="ECO:0007669"/>
    <property type="project" value="TreeGrafter"/>
</dbReference>
<evidence type="ECO:0000256" key="4">
    <source>
        <dbReference type="ARBA" id="ARBA00022842"/>
    </source>
</evidence>
<feature type="domain" description="Hflx-type G" evidence="10">
    <location>
        <begin position="226"/>
        <end position="400"/>
    </location>
</feature>
<dbReference type="HAMAP" id="MF_00900">
    <property type="entry name" value="GTPase_HflX"/>
    <property type="match status" value="1"/>
</dbReference>
<feature type="binding site" evidence="7">
    <location>
        <begin position="378"/>
        <end position="380"/>
    </location>
    <ligand>
        <name>GTP</name>
        <dbReference type="ChEBI" id="CHEBI:37565"/>
    </ligand>
</feature>
<comment type="subunit">
    <text evidence="6">Monomer. Associates with the 50S ribosomal subunit.</text>
</comment>
<dbReference type="GO" id="GO:0046872">
    <property type="term" value="F:metal ion binding"/>
    <property type="evidence" value="ECO:0007669"/>
    <property type="project" value="UniProtKB-KW"/>
</dbReference>
<reference evidence="11 12" key="1">
    <citation type="submission" date="2018-09" db="EMBL/GenBank/DDBJ databases">
        <authorList>
            <person name="Grouzdev D.S."/>
            <person name="Krutkina M.S."/>
        </authorList>
    </citation>
    <scope>NUCLEOTIDE SEQUENCE [LARGE SCALE GENOMIC DNA]</scope>
    <source>
        <strain evidence="11 12">RmlP001</strain>
    </source>
</reference>
<dbReference type="EMBL" id="QYBC01000008">
    <property type="protein sequence ID" value="RYB05034.1"/>
    <property type="molecule type" value="Genomic_DNA"/>
</dbReference>
<keyword evidence="4 8" id="KW-0460">Magnesium</keyword>
<evidence type="ECO:0000256" key="9">
    <source>
        <dbReference type="SAM" id="MobiDB-lite"/>
    </source>
</evidence>
<comment type="function">
    <text evidence="6">GTPase that associates with the 50S ribosomal subunit and may have a role during protein synthesis or ribosome biogenesis.</text>
</comment>
<evidence type="ECO:0000259" key="10">
    <source>
        <dbReference type="PROSITE" id="PS51705"/>
    </source>
</evidence>
<dbReference type="InterPro" id="IPR042108">
    <property type="entry name" value="GTPase_HflX_N_sf"/>
</dbReference>
<comment type="caution">
    <text evidence="11">The sequence shown here is derived from an EMBL/GenBank/DDBJ whole genome shotgun (WGS) entry which is preliminary data.</text>
</comment>
<sequence length="462" mass="50824">MLHRNTRLKQKQQDGGVDAVEKTAAETTPTLVVGPYASGRGASARDTRSSEARIAEAVALGDAIDLDVRRGLVVNLGTVRPSTYLGKGKVEELAEICRELSIGLVVMDCALSPVQQRNLETAFGTKVIDRTGLILEIFGRRARTKEGTLQVELAHLAYQKSRLVRSWTHLERQRGGFGFLGGPGETQIETDRRLIEERMARIERDLDHVKQTRATNRKTRVEVPFPTVALVGYTNAGKSTLFNRLTRSAVLADDMVFATLDPTLRVLKLPHRGRVILSDTVGFISDLPTMLVSAFRATLEEVVSADVILHVRDVAHEDTQAQSADVLAILHELGVDAEDRERVIEVWNKADLLDPDRLAATLDAAAHKRADERPAVVSALAGTGVDVLLDTIERRLATHATSLNVDLDPSDGRGLNWLYETTEILSRADDEDGTIHLTVRVAPERMERVQNRFPTAARVPVG</sequence>
<dbReference type="GO" id="GO:0005525">
    <property type="term" value="F:GTP binding"/>
    <property type="evidence" value="ECO:0007669"/>
    <property type="project" value="UniProtKB-UniRule"/>
</dbReference>
<feature type="binding site" evidence="8">
    <location>
        <position position="259"/>
    </location>
    <ligand>
        <name>Mg(2+)</name>
        <dbReference type="ChEBI" id="CHEBI:18420"/>
    </ligand>
</feature>
<feature type="binding site" evidence="8">
    <location>
        <position position="239"/>
    </location>
    <ligand>
        <name>Mg(2+)</name>
        <dbReference type="ChEBI" id="CHEBI:18420"/>
    </ligand>
</feature>
<dbReference type="Pfam" id="PF01926">
    <property type="entry name" value="MMR_HSR1"/>
    <property type="match status" value="1"/>
</dbReference>
<evidence type="ECO:0000256" key="2">
    <source>
        <dbReference type="ARBA" id="ARBA00022723"/>
    </source>
</evidence>
<dbReference type="PANTHER" id="PTHR10229:SF0">
    <property type="entry name" value="GTP-BINDING PROTEIN 6-RELATED"/>
    <property type="match status" value="1"/>
</dbReference>
<dbReference type="AlphaFoldDB" id="A0A4Q2RGS5"/>
<dbReference type="GO" id="GO:0003924">
    <property type="term" value="F:GTPase activity"/>
    <property type="evidence" value="ECO:0007669"/>
    <property type="project" value="UniProtKB-UniRule"/>
</dbReference>
<comment type="subcellular location">
    <subcellularLocation>
        <location evidence="6">Cytoplasm</location>
    </subcellularLocation>
    <text evidence="6">May associate with membranes.</text>
</comment>
<dbReference type="Pfam" id="PF13167">
    <property type="entry name" value="GTP-bdg_N"/>
    <property type="match status" value="1"/>
</dbReference>
<dbReference type="Gene3D" id="3.40.50.11060">
    <property type="entry name" value="GTPase HflX, N-terminal domain"/>
    <property type="match status" value="1"/>
</dbReference>
<dbReference type="Gene3D" id="6.10.250.2860">
    <property type="match status" value="1"/>
</dbReference>
<dbReference type="InterPro" id="IPR045498">
    <property type="entry name" value="HflX_C"/>
</dbReference>
<dbReference type="Gene3D" id="3.40.50.300">
    <property type="entry name" value="P-loop containing nucleotide triphosphate hydrolases"/>
    <property type="match status" value="1"/>
</dbReference>
<dbReference type="Pfam" id="PF16360">
    <property type="entry name" value="GTP-bdg_M"/>
    <property type="match status" value="1"/>
</dbReference>
<keyword evidence="5 6" id="KW-0342">GTP-binding</keyword>
<evidence type="ECO:0000256" key="1">
    <source>
        <dbReference type="ARBA" id="ARBA00022490"/>
    </source>
</evidence>
<reference evidence="11 12" key="2">
    <citation type="submission" date="2019-02" db="EMBL/GenBank/DDBJ databases">
        <title>'Lichenibacterium ramalinii' gen. nov. sp. nov., 'Lichenibacterium minor' gen. nov. sp. nov.</title>
        <authorList>
            <person name="Pankratov T."/>
        </authorList>
    </citation>
    <scope>NUCLEOTIDE SEQUENCE [LARGE SCALE GENOMIC DNA]</scope>
    <source>
        <strain evidence="11 12">RmlP001</strain>
    </source>
</reference>
<evidence type="ECO:0000256" key="3">
    <source>
        <dbReference type="ARBA" id="ARBA00022741"/>
    </source>
</evidence>